<reference evidence="2 3" key="1">
    <citation type="submission" date="2019-10" db="EMBL/GenBank/DDBJ databases">
        <title>Dictyobacter vulcani sp. nov., within the class Ktedonobacteria, isolated from soil of volcanic Mt. Zao.</title>
        <authorList>
            <person name="Zheng Y."/>
            <person name="Wang C.M."/>
            <person name="Sakai Y."/>
            <person name="Abe K."/>
            <person name="Yokota A."/>
            <person name="Yabe S."/>
        </authorList>
    </citation>
    <scope>NUCLEOTIDE SEQUENCE [LARGE SCALE GENOMIC DNA]</scope>
    <source>
        <strain evidence="2 3">W12</strain>
    </source>
</reference>
<evidence type="ECO:0000256" key="1">
    <source>
        <dbReference type="SAM" id="Phobius"/>
    </source>
</evidence>
<feature type="transmembrane region" description="Helical" evidence="1">
    <location>
        <begin position="133"/>
        <end position="154"/>
    </location>
</feature>
<keyword evidence="1" id="KW-0472">Membrane</keyword>
<feature type="transmembrane region" description="Helical" evidence="1">
    <location>
        <begin position="18"/>
        <end position="37"/>
    </location>
</feature>
<dbReference type="AlphaFoldDB" id="A0A5J4KYV4"/>
<organism evidence="2 3">
    <name type="scientific">Dictyobacter vulcani</name>
    <dbReference type="NCBI Taxonomy" id="2607529"/>
    <lineage>
        <taxon>Bacteria</taxon>
        <taxon>Bacillati</taxon>
        <taxon>Chloroflexota</taxon>
        <taxon>Ktedonobacteria</taxon>
        <taxon>Ktedonobacterales</taxon>
        <taxon>Dictyobacteraceae</taxon>
        <taxon>Dictyobacter</taxon>
    </lineage>
</organism>
<sequence>MLSSFLERAGSRPWYGRVIYVVAFIQVLLVGLSVVVSLTTSEPFDQPQFSALLVMLPLLGYLALGYFAQKNEHSASEPLRIGTMFGIGQGIILGLLLMLPLPFTASTVVMEALIMPGMASGHMMSHGPRSQSLLLLVIHAVLSLLSYGVCAFWVTRRTNSVVQGYISALLAAFISALITSGVVALIYHAPLVVGAQPPDNSLYQAFPPDGSFPFPLNYLASYCTCVAAAITALLSQFIFAFIGGLLGIIWKRPPQTHLDLPDK</sequence>
<name>A0A5J4KYV4_9CHLR</name>
<keyword evidence="1" id="KW-0812">Transmembrane</keyword>
<keyword evidence="3" id="KW-1185">Reference proteome</keyword>
<feature type="transmembrane region" description="Helical" evidence="1">
    <location>
        <begin position="219"/>
        <end position="250"/>
    </location>
</feature>
<feature type="transmembrane region" description="Helical" evidence="1">
    <location>
        <begin position="90"/>
        <end position="113"/>
    </location>
</feature>
<feature type="transmembrane region" description="Helical" evidence="1">
    <location>
        <begin position="166"/>
        <end position="189"/>
    </location>
</feature>
<accession>A0A5J4KYV4</accession>
<gene>
    <name evidence="2" type="ORF">KDW_54910</name>
</gene>
<proteinExistence type="predicted"/>
<feature type="transmembrane region" description="Helical" evidence="1">
    <location>
        <begin position="49"/>
        <end position="69"/>
    </location>
</feature>
<keyword evidence="1" id="KW-1133">Transmembrane helix</keyword>
<evidence type="ECO:0000313" key="2">
    <source>
        <dbReference type="EMBL" id="GER91329.1"/>
    </source>
</evidence>
<evidence type="ECO:0000313" key="3">
    <source>
        <dbReference type="Proteomes" id="UP000326912"/>
    </source>
</evidence>
<dbReference type="RefSeq" id="WP_151758974.1">
    <property type="nucleotide sequence ID" value="NZ_BKZW01000003.1"/>
</dbReference>
<comment type="caution">
    <text evidence="2">The sequence shown here is derived from an EMBL/GenBank/DDBJ whole genome shotgun (WGS) entry which is preliminary data.</text>
</comment>
<dbReference type="EMBL" id="BKZW01000003">
    <property type="protein sequence ID" value="GER91329.1"/>
    <property type="molecule type" value="Genomic_DNA"/>
</dbReference>
<dbReference type="Proteomes" id="UP000326912">
    <property type="component" value="Unassembled WGS sequence"/>
</dbReference>
<protein>
    <submittedName>
        <fullName evidence="2">Uncharacterized protein</fullName>
    </submittedName>
</protein>